<protein>
    <submittedName>
        <fullName evidence="2">Uncharacterized protein</fullName>
    </submittedName>
</protein>
<feature type="compositionally biased region" description="Basic residues" evidence="1">
    <location>
        <begin position="23"/>
        <end position="40"/>
    </location>
</feature>
<feature type="compositionally biased region" description="Basic and acidic residues" evidence="1">
    <location>
        <begin position="78"/>
        <end position="100"/>
    </location>
</feature>
<organism evidence="2">
    <name type="scientific">viral metagenome</name>
    <dbReference type="NCBI Taxonomy" id="1070528"/>
    <lineage>
        <taxon>unclassified sequences</taxon>
        <taxon>metagenomes</taxon>
        <taxon>organismal metagenomes</taxon>
    </lineage>
</organism>
<feature type="compositionally biased region" description="Low complexity" evidence="1">
    <location>
        <begin position="68"/>
        <end position="77"/>
    </location>
</feature>
<sequence length="107" mass="12609">MIILNNISTINTFILIRHIKKTNTANRKPKQTNHLRKAKKQDRGAIKQKDQWKTNTQYRQTLCPAEPQTQQNQQLKNQETRKTEKPQPFKPQDLTDEHLTKPQPTTP</sequence>
<feature type="region of interest" description="Disordered" evidence="1">
    <location>
        <begin position="23"/>
        <end position="107"/>
    </location>
</feature>
<name>A0A6M3X4Q6_9ZZZZ</name>
<proteinExistence type="predicted"/>
<reference evidence="2" key="1">
    <citation type="submission" date="2020-03" db="EMBL/GenBank/DDBJ databases">
        <title>The deep terrestrial virosphere.</title>
        <authorList>
            <person name="Holmfeldt K."/>
            <person name="Nilsson E."/>
            <person name="Simone D."/>
            <person name="Lopez-Fernandez M."/>
            <person name="Wu X."/>
            <person name="de Brujin I."/>
            <person name="Lundin D."/>
            <person name="Andersson A."/>
            <person name="Bertilsson S."/>
            <person name="Dopson M."/>
        </authorList>
    </citation>
    <scope>NUCLEOTIDE SEQUENCE</scope>
    <source>
        <strain evidence="2">MM171A02421</strain>
    </source>
</reference>
<evidence type="ECO:0000256" key="1">
    <source>
        <dbReference type="SAM" id="MobiDB-lite"/>
    </source>
</evidence>
<dbReference type="AlphaFoldDB" id="A0A6M3X4Q6"/>
<feature type="compositionally biased region" description="Basic and acidic residues" evidence="1">
    <location>
        <begin position="41"/>
        <end position="52"/>
    </location>
</feature>
<evidence type="ECO:0000313" key="2">
    <source>
        <dbReference type="EMBL" id="QJH92760.1"/>
    </source>
</evidence>
<dbReference type="EMBL" id="MT143918">
    <property type="protein sequence ID" value="QJH92760.1"/>
    <property type="molecule type" value="Genomic_DNA"/>
</dbReference>
<accession>A0A6M3X4Q6</accession>
<gene>
    <name evidence="2" type="ORF">MM171A02421_0002</name>
</gene>